<evidence type="ECO:0000259" key="9">
    <source>
        <dbReference type="PROSITE" id="PS50089"/>
    </source>
</evidence>
<accession>A0A7I8V998</accession>
<dbReference type="Pfam" id="PF00097">
    <property type="entry name" value="zf-C3HC4"/>
    <property type="match status" value="1"/>
</dbReference>
<feature type="domain" description="TRAF-type" evidence="11">
    <location>
        <begin position="121"/>
        <end position="163"/>
    </location>
</feature>
<evidence type="ECO:0000256" key="2">
    <source>
        <dbReference type="ARBA" id="ARBA00022490"/>
    </source>
</evidence>
<keyword evidence="3 7" id="KW-0479">Metal-binding</keyword>
<evidence type="ECO:0000256" key="1">
    <source>
        <dbReference type="ARBA" id="ARBA00004496"/>
    </source>
</evidence>
<evidence type="ECO:0000259" key="10">
    <source>
        <dbReference type="PROSITE" id="PS50144"/>
    </source>
</evidence>
<evidence type="ECO:0000256" key="8">
    <source>
        <dbReference type="SAM" id="Coils"/>
    </source>
</evidence>
<protein>
    <submittedName>
        <fullName evidence="12">DgyrCDS1477</fullName>
    </submittedName>
</protein>
<keyword evidence="5 7" id="KW-0863">Zinc-finger</keyword>
<feature type="zinc finger region" description="TRAF-type" evidence="7">
    <location>
        <begin position="121"/>
        <end position="163"/>
    </location>
</feature>
<dbReference type="InterPro" id="IPR001293">
    <property type="entry name" value="Znf_TRAF"/>
</dbReference>
<evidence type="ECO:0000256" key="4">
    <source>
        <dbReference type="ARBA" id="ARBA00022737"/>
    </source>
</evidence>
<dbReference type="PROSITE" id="PS00518">
    <property type="entry name" value="ZF_RING_1"/>
    <property type="match status" value="1"/>
</dbReference>
<dbReference type="InterPro" id="IPR017907">
    <property type="entry name" value="Znf_RING_CS"/>
</dbReference>
<dbReference type="PROSITE" id="PS50144">
    <property type="entry name" value="MATH"/>
    <property type="match status" value="1"/>
</dbReference>
<evidence type="ECO:0000256" key="3">
    <source>
        <dbReference type="ARBA" id="ARBA00022723"/>
    </source>
</evidence>
<dbReference type="Gene3D" id="2.60.210.10">
    <property type="entry name" value="Apoptosis, Tumor Necrosis Factor Receptor Associated Protein 2, Chain A"/>
    <property type="match status" value="1"/>
</dbReference>
<sequence>MKSLRINAISEDNEASDEGGFDLNIFTQRPDDKFICPICLMVLKIPAQTICGHRFCKICITKWIQGESKRKCPVCKEDITSEKLFIDNFARREIHAQLHIYCSFKKYGCKKTFPLLSHSEHSRSCPYAHRECRKCSLFVSVKSYTDHLKNKCLNRDVECEICKSLINLNEYDSHKLECIKKMNYLSPIIVSLEDRIKQLESIVHRQQELIDKLSVNSMPNCIEISPFIWKISQFDKLRKDAISGKAQAVHSPAFYSTPTGYRMCIRLNLNGVDSSVDKYMSVFIHLVQGEFDDALSWPFKQDINETLKSRVNISAFQRPTAERNHKGFGYIEFLPLEYLKSKETQPLYVKNDVMILRINVVEE</sequence>
<feature type="coiled-coil region" evidence="8">
    <location>
        <begin position="189"/>
        <end position="216"/>
    </location>
</feature>
<dbReference type="GO" id="GO:0061630">
    <property type="term" value="F:ubiquitin protein ligase activity"/>
    <property type="evidence" value="ECO:0007669"/>
    <property type="project" value="TreeGrafter"/>
</dbReference>
<dbReference type="SUPFAM" id="SSF49599">
    <property type="entry name" value="TRAF domain-like"/>
    <property type="match status" value="2"/>
</dbReference>
<dbReference type="SUPFAM" id="SSF57850">
    <property type="entry name" value="RING/U-box"/>
    <property type="match status" value="1"/>
</dbReference>
<keyword evidence="4" id="KW-0677">Repeat</keyword>
<dbReference type="PROSITE" id="PS50145">
    <property type="entry name" value="ZF_TRAF"/>
    <property type="match status" value="1"/>
</dbReference>
<evidence type="ECO:0000256" key="6">
    <source>
        <dbReference type="ARBA" id="ARBA00022833"/>
    </source>
</evidence>
<evidence type="ECO:0000256" key="5">
    <source>
        <dbReference type="ARBA" id="ARBA00022771"/>
    </source>
</evidence>
<dbReference type="GO" id="GO:0008270">
    <property type="term" value="F:zinc ion binding"/>
    <property type="evidence" value="ECO:0007669"/>
    <property type="project" value="UniProtKB-KW"/>
</dbReference>
<dbReference type="PANTHER" id="PTHR10131">
    <property type="entry name" value="TNF RECEPTOR ASSOCIATED FACTOR"/>
    <property type="match status" value="1"/>
</dbReference>
<dbReference type="PANTHER" id="PTHR10131:SF152">
    <property type="entry name" value="TNF RECEPTOR-ASSOCIATED FACTOR 6"/>
    <property type="match status" value="1"/>
</dbReference>
<dbReference type="GO" id="GO:0045087">
    <property type="term" value="P:innate immune response"/>
    <property type="evidence" value="ECO:0007669"/>
    <property type="project" value="TreeGrafter"/>
</dbReference>
<evidence type="ECO:0000256" key="7">
    <source>
        <dbReference type="PROSITE-ProRule" id="PRU00207"/>
    </source>
</evidence>
<dbReference type="PROSITE" id="PS50089">
    <property type="entry name" value="ZF_RING_2"/>
    <property type="match status" value="1"/>
</dbReference>
<dbReference type="InterPro" id="IPR001841">
    <property type="entry name" value="Znf_RING"/>
</dbReference>
<evidence type="ECO:0000259" key="11">
    <source>
        <dbReference type="PROSITE" id="PS50145"/>
    </source>
</evidence>
<organism evidence="12 13">
    <name type="scientific">Dimorphilus gyrociliatus</name>
    <dbReference type="NCBI Taxonomy" id="2664684"/>
    <lineage>
        <taxon>Eukaryota</taxon>
        <taxon>Metazoa</taxon>
        <taxon>Spiralia</taxon>
        <taxon>Lophotrochozoa</taxon>
        <taxon>Annelida</taxon>
        <taxon>Polychaeta</taxon>
        <taxon>Polychaeta incertae sedis</taxon>
        <taxon>Dinophilidae</taxon>
        <taxon>Dimorphilus</taxon>
    </lineage>
</organism>
<evidence type="ECO:0000313" key="13">
    <source>
        <dbReference type="Proteomes" id="UP000549394"/>
    </source>
</evidence>
<feature type="domain" description="RING-type" evidence="9">
    <location>
        <begin position="36"/>
        <end position="76"/>
    </location>
</feature>
<dbReference type="Gene3D" id="3.30.40.10">
    <property type="entry name" value="Zinc/RING finger domain, C3HC4 (zinc finger)"/>
    <property type="match status" value="2"/>
</dbReference>
<dbReference type="GO" id="GO:0005737">
    <property type="term" value="C:cytoplasm"/>
    <property type="evidence" value="ECO:0007669"/>
    <property type="project" value="UniProtKB-SubCell"/>
</dbReference>
<dbReference type="InterPro" id="IPR013083">
    <property type="entry name" value="Znf_RING/FYVE/PHD"/>
</dbReference>
<reference evidence="12 13" key="1">
    <citation type="submission" date="2020-08" db="EMBL/GenBank/DDBJ databases">
        <authorList>
            <person name="Hejnol A."/>
        </authorList>
    </citation>
    <scope>NUCLEOTIDE SEQUENCE [LARGE SCALE GENOMIC DNA]</scope>
</reference>
<gene>
    <name evidence="12" type="ORF">DGYR_LOCUS1424</name>
</gene>
<dbReference type="InterPro" id="IPR012227">
    <property type="entry name" value="TNF_rcpt-assoc_TRAF_met"/>
</dbReference>
<name>A0A7I8V998_9ANNE</name>
<dbReference type="Pfam" id="PF22486">
    <property type="entry name" value="MATH_2"/>
    <property type="match status" value="1"/>
</dbReference>
<dbReference type="OrthoDB" id="6475149at2759"/>
<dbReference type="InterPro" id="IPR002083">
    <property type="entry name" value="MATH/TRAF_dom"/>
</dbReference>
<comment type="caution">
    <text evidence="12">The sequence shown here is derived from an EMBL/GenBank/DDBJ whole genome shotgun (WGS) entry which is preliminary data.</text>
</comment>
<dbReference type="GO" id="GO:0031663">
    <property type="term" value="P:lipopolysaccharide-mediated signaling pathway"/>
    <property type="evidence" value="ECO:0007669"/>
    <property type="project" value="TreeGrafter"/>
</dbReference>
<dbReference type="InterPro" id="IPR008974">
    <property type="entry name" value="TRAF-like"/>
</dbReference>
<dbReference type="GO" id="GO:0042981">
    <property type="term" value="P:regulation of apoptotic process"/>
    <property type="evidence" value="ECO:0007669"/>
    <property type="project" value="InterPro"/>
</dbReference>
<feature type="domain" description="MATH" evidence="10">
    <location>
        <begin position="224"/>
        <end position="360"/>
    </location>
</feature>
<dbReference type="InterPro" id="IPR018957">
    <property type="entry name" value="Znf_C3HC4_RING-type"/>
</dbReference>
<dbReference type="GO" id="GO:0043122">
    <property type="term" value="P:regulation of canonical NF-kappaB signal transduction"/>
    <property type="evidence" value="ECO:0007669"/>
    <property type="project" value="TreeGrafter"/>
</dbReference>
<dbReference type="SMART" id="SM00184">
    <property type="entry name" value="RING"/>
    <property type="match status" value="1"/>
</dbReference>
<dbReference type="Proteomes" id="UP000549394">
    <property type="component" value="Unassembled WGS sequence"/>
</dbReference>
<proteinExistence type="predicted"/>
<dbReference type="PIRSF" id="PIRSF015614">
    <property type="entry name" value="TRAF"/>
    <property type="match status" value="1"/>
</dbReference>
<keyword evidence="13" id="KW-1185">Reference proteome</keyword>
<dbReference type="AlphaFoldDB" id="A0A7I8V998"/>
<keyword evidence="2" id="KW-0963">Cytoplasm</keyword>
<keyword evidence="6 7" id="KW-0862">Zinc</keyword>
<dbReference type="EMBL" id="CAJFCJ010000002">
    <property type="protein sequence ID" value="CAD5112246.1"/>
    <property type="molecule type" value="Genomic_DNA"/>
</dbReference>
<keyword evidence="8" id="KW-0175">Coiled coil</keyword>
<comment type="subcellular location">
    <subcellularLocation>
        <location evidence="1">Cytoplasm</location>
    </subcellularLocation>
</comment>
<evidence type="ECO:0000313" key="12">
    <source>
        <dbReference type="EMBL" id="CAD5112246.1"/>
    </source>
</evidence>